<feature type="transmembrane region" description="Helical" evidence="1">
    <location>
        <begin position="205"/>
        <end position="226"/>
    </location>
</feature>
<evidence type="ECO:0000256" key="1">
    <source>
        <dbReference type="SAM" id="Phobius"/>
    </source>
</evidence>
<dbReference type="EMBL" id="JTEO01000005">
    <property type="protein sequence ID" value="MCQ6963411.1"/>
    <property type="molecule type" value="Genomic_DNA"/>
</dbReference>
<feature type="transmembrane region" description="Helical" evidence="1">
    <location>
        <begin position="360"/>
        <end position="378"/>
    </location>
</feature>
<gene>
    <name evidence="2" type="ORF">PV02_09935</name>
</gene>
<feature type="transmembrane region" description="Helical" evidence="1">
    <location>
        <begin position="179"/>
        <end position="198"/>
    </location>
</feature>
<evidence type="ECO:0000313" key="3">
    <source>
        <dbReference type="Proteomes" id="UP001206983"/>
    </source>
</evidence>
<name>A0AAE3KY50_9EURY</name>
<accession>A0AAE3KY50</accession>
<keyword evidence="1" id="KW-1133">Transmembrane helix</keyword>
<feature type="transmembrane region" description="Helical" evidence="1">
    <location>
        <begin position="68"/>
        <end position="97"/>
    </location>
</feature>
<feature type="transmembrane region" description="Helical" evidence="1">
    <location>
        <begin position="109"/>
        <end position="127"/>
    </location>
</feature>
<keyword evidence="1" id="KW-0812">Transmembrane</keyword>
<organism evidence="2 3">
    <name type="scientific">Methanolobus chelungpuianus</name>
    <dbReference type="NCBI Taxonomy" id="502115"/>
    <lineage>
        <taxon>Archaea</taxon>
        <taxon>Methanobacteriati</taxon>
        <taxon>Methanobacteriota</taxon>
        <taxon>Stenosarchaea group</taxon>
        <taxon>Methanomicrobia</taxon>
        <taxon>Methanosarcinales</taxon>
        <taxon>Methanosarcinaceae</taxon>
        <taxon>Methanolobus</taxon>
    </lineage>
</organism>
<sequence>MWERKNVNLMLSIILCSLLFLINSIYLYTNRTISSGFLYERLGNLVLNIQLELSVIEGNNSFPFAPSLLSIISILTGLDIIDAIYIPIIQIIGLFSLLVLTRIFFNSKYSLILTLSIFLYTFALNYHFVEYNLAEALLFLFICTYYKYLTETKNKSILALITILLYITIKFYGPPVEMWALSFICISTILYFLLQIICNNQHSNANSATFSSFNLLILCIVIFLAYNPKFYDQLLYREIGATILVNTLGNVINSILNPQSTYAEFEYVLSTPMPLKVVNILYHIISLLPAIFILSYNLLSRRNILLTEKINNIFFTSLMVPFIVDFVLYASLGLFVTRYLTLIYPLISSYLLKAHFEKSSHYIIIILMILGVFHYLFILEFNEGYKLSGEEESKMLISHLEFNTNINCSILMDHRTYGFTKLYFAKQFTRYDQFLFIQYTNERYANILGLDDNLFFDFDFLLVNVKNKSYPLQVGPPTWMYFEPLNDKYSLLRNNVGLNKIYQTQSFEIYQPNTINL</sequence>
<feature type="transmembrane region" description="Helical" evidence="1">
    <location>
        <begin position="133"/>
        <end position="149"/>
    </location>
</feature>
<feature type="transmembrane region" description="Helical" evidence="1">
    <location>
        <begin position="7"/>
        <end position="28"/>
    </location>
</feature>
<reference evidence="2 3" key="1">
    <citation type="journal article" date="2011" name="Appl. Environ. Microbiol.">
        <title>Methanogenic archaea isolated from Taiwan's Chelungpu fault.</title>
        <authorList>
            <person name="Wu S.Y."/>
            <person name="Lai M.C."/>
        </authorList>
    </citation>
    <scope>NUCLEOTIDE SEQUENCE [LARGE SCALE GENOMIC DNA]</scope>
    <source>
        <strain evidence="2 3">St545Mb</strain>
    </source>
</reference>
<feature type="transmembrane region" description="Helical" evidence="1">
    <location>
        <begin position="280"/>
        <end position="299"/>
    </location>
</feature>
<proteinExistence type="predicted"/>
<keyword evidence="3" id="KW-1185">Reference proteome</keyword>
<comment type="caution">
    <text evidence="2">The sequence shown here is derived from an EMBL/GenBank/DDBJ whole genome shotgun (WGS) entry which is preliminary data.</text>
</comment>
<keyword evidence="1" id="KW-0472">Membrane</keyword>
<evidence type="ECO:0000313" key="2">
    <source>
        <dbReference type="EMBL" id="MCQ6963411.1"/>
    </source>
</evidence>
<dbReference type="Proteomes" id="UP001206983">
    <property type="component" value="Unassembled WGS sequence"/>
</dbReference>
<feature type="transmembrane region" description="Helical" evidence="1">
    <location>
        <begin position="311"/>
        <end position="340"/>
    </location>
</feature>
<feature type="transmembrane region" description="Helical" evidence="1">
    <location>
        <begin position="156"/>
        <end position="173"/>
    </location>
</feature>
<protein>
    <submittedName>
        <fullName evidence="2">Uncharacterized protein</fullName>
    </submittedName>
</protein>
<dbReference type="AlphaFoldDB" id="A0AAE3KY50"/>